<evidence type="ECO:0000256" key="7">
    <source>
        <dbReference type="PIRSR" id="PIRSR602401-1"/>
    </source>
</evidence>
<evidence type="ECO:0000256" key="4">
    <source>
        <dbReference type="ARBA" id="ARBA00022723"/>
    </source>
</evidence>
<proteinExistence type="inferred from homology"/>
<evidence type="ECO:0000313" key="9">
    <source>
        <dbReference type="EMBL" id="KAK3329943.1"/>
    </source>
</evidence>
<dbReference type="Proteomes" id="UP001283341">
    <property type="component" value="Unassembled WGS sequence"/>
</dbReference>
<keyword evidence="4 7" id="KW-0479">Metal-binding</keyword>
<name>A0AAE0MFN1_9PEZI</name>
<keyword evidence="8" id="KW-0503">Monooxygenase</keyword>
<dbReference type="PANTHER" id="PTHR24305:SF96">
    <property type="entry name" value="CYTOCHROME P450 MONOOXYGENASE STCB-RELATED"/>
    <property type="match status" value="1"/>
</dbReference>
<evidence type="ECO:0000256" key="2">
    <source>
        <dbReference type="ARBA" id="ARBA00010617"/>
    </source>
</evidence>
<dbReference type="GO" id="GO:0020037">
    <property type="term" value="F:heme binding"/>
    <property type="evidence" value="ECO:0007669"/>
    <property type="project" value="InterPro"/>
</dbReference>
<dbReference type="Gene3D" id="1.10.630.10">
    <property type="entry name" value="Cytochrome P450"/>
    <property type="match status" value="1"/>
</dbReference>
<evidence type="ECO:0000256" key="5">
    <source>
        <dbReference type="ARBA" id="ARBA00023002"/>
    </source>
</evidence>
<dbReference type="PRINTS" id="PR00463">
    <property type="entry name" value="EP450I"/>
</dbReference>
<dbReference type="InterPro" id="IPR050121">
    <property type="entry name" value="Cytochrome_P450_monoxygenase"/>
</dbReference>
<evidence type="ECO:0000256" key="8">
    <source>
        <dbReference type="RuleBase" id="RU000461"/>
    </source>
</evidence>
<dbReference type="AlphaFoldDB" id="A0AAE0MFN1"/>
<dbReference type="PROSITE" id="PS00086">
    <property type="entry name" value="CYTOCHROME_P450"/>
    <property type="match status" value="1"/>
</dbReference>
<dbReference type="InterPro" id="IPR001128">
    <property type="entry name" value="Cyt_P450"/>
</dbReference>
<evidence type="ECO:0000256" key="6">
    <source>
        <dbReference type="ARBA" id="ARBA00023004"/>
    </source>
</evidence>
<keyword evidence="3 7" id="KW-0349">Heme</keyword>
<keyword evidence="6 7" id="KW-0408">Iron</keyword>
<dbReference type="CDD" id="cd11059">
    <property type="entry name" value="CYP_fungal"/>
    <property type="match status" value="1"/>
</dbReference>
<reference evidence="9" key="1">
    <citation type="journal article" date="2023" name="Mol. Phylogenet. Evol.">
        <title>Genome-scale phylogeny and comparative genomics of the fungal order Sordariales.</title>
        <authorList>
            <person name="Hensen N."/>
            <person name="Bonometti L."/>
            <person name="Westerberg I."/>
            <person name="Brannstrom I.O."/>
            <person name="Guillou S."/>
            <person name="Cros-Aarteil S."/>
            <person name="Calhoun S."/>
            <person name="Haridas S."/>
            <person name="Kuo A."/>
            <person name="Mondo S."/>
            <person name="Pangilinan J."/>
            <person name="Riley R."/>
            <person name="LaButti K."/>
            <person name="Andreopoulos B."/>
            <person name="Lipzen A."/>
            <person name="Chen C."/>
            <person name="Yan M."/>
            <person name="Daum C."/>
            <person name="Ng V."/>
            <person name="Clum A."/>
            <person name="Steindorff A."/>
            <person name="Ohm R.A."/>
            <person name="Martin F."/>
            <person name="Silar P."/>
            <person name="Natvig D.O."/>
            <person name="Lalanne C."/>
            <person name="Gautier V."/>
            <person name="Ament-Velasquez S.L."/>
            <person name="Kruys A."/>
            <person name="Hutchinson M.I."/>
            <person name="Powell A.J."/>
            <person name="Barry K."/>
            <person name="Miller A.N."/>
            <person name="Grigoriev I.V."/>
            <person name="Debuchy R."/>
            <person name="Gladieux P."/>
            <person name="Hiltunen Thoren M."/>
            <person name="Johannesson H."/>
        </authorList>
    </citation>
    <scope>NUCLEOTIDE SEQUENCE</scope>
    <source>
        <strain evidence="9">CBS 118394</strain>
    </source>
</reference>
<dbReference type="Pfam" id="PF00067">
    <property type="entry name" value="p450"/>
    <property type="match status" value="1"/>
</dbReference>
<accession>A0AAE0MFN1</accession>
<organism evidence="9 10">
    <name type="scientific">Apodospora peruviana</name>
    <dbReference type="NCBI Taxonomy" id="516989"/>
    <lineage>
        <taxon>Eukaryota</taxon>
        <taxon>Fungi</taxon>
        <taxon>Dikarya</taxon>
        <taxon>Ascomycota</taxon>
        <taxon>Pezizomycotina</taxon>
        <taxon>Sordariomycetes</taxon>
        <taxon>Sordariomycetidae</taxon>
        <taxon>Sordariales</taxon>
        <taxon>Lasiosphaeriaceae</taxon>
        <taxon>Apodospora</taxon>
    </lineage>
</organism>
<dbReference type="GO" id="GO:0004497">
    <property type="term" value="F:monooxygenase activity"/>
    <property type="evidence" value="ECO:0007669"/>
    <property type="project" value="UniProtKB-KW"/>
</dbReference>
<dbReference type="InterPro" id="IPR017972">
    <property type="entry name" value="Cyt_P450_CS"/>
</dbReference>
<comment type="caution">
    <text evidence="9">The sequence shown here is derived from an EMBL/GenBank/DDBJ whole genome shotgun (WGS) entry which is preliminary data.</text>
</comment>
<dbReference type="GO" id="GO:0016705">
    <property type="term" value="F:oxidoreductase activity, acting on paired donors, with incorporation or reduction of molecular oxygen"/>
    <property type="evidence" value="ECO:0007669"/>
    <property type="project" value="InterPro"/>
</dbReference>
<dbReference type="GO" id="GO:0005506">
    <property type="term" value="F:iron ion binding"/>
    <property type="evidence" value="ECO:0007669"/>
    <property type="project" value="InterPro"/>
</dbReference>
<reference evidence="9" key="2">
    <citation type="submission" date="2023-06" db="EMBL/GenBank/DDBJ databases">
        <authorList>
            <consortium name="Lawrence Berkeley National Laboratory"/>
            <person name="Haridas S."/>
            <person name="Hensen N."/>
            <person name="Bonometti L."/>
            <person name="Westerberg I."/>
            <person name="Brannstrom I.O."/>
            <person name="Guillou S."/>
            <person name="Cros-Aarteil S."/>
            <person name="Calhoun S."/>
            <person name="Kuo A."/>
            <person name="Mondo S."/>
            <person name="Pangilinan J."/>
            <person name="Riley R."/>
            <person name="Labutti K."/>
            <person name="Andreopoulos B."/>
            <person name="Lipzen A."/>
            <person name="Chen C."/>
            <person name="Yanf M."/>
            <person name="Daum C."/>
            <person name="Ng V."/>
            <person name="Clum A."/>
            <person name="Steindorff A."/>
            <person name="Ohm R."/>
            <person name="Martin F."/>
            <person name="Silar P."/>
            <person name="Natvig D."/>
            <person name="Lalanne C."/>
            <person name="Gautier V."/>
            <person name="Ament-Velasquez S.L."/>
            <person name="Kruys A."/>
            <person name="Hutchinson M.I."/>
            <person name="Powell A.J."/>
            <person name="Barry K."/>
            <person name="Miller A.N."/>
            <person name="Grigoriev I.V."/>
            <person name="Debuchy R."/>
            <person name="Gladieux P."/>
            <person name="Thoren M.H."/>
            <person name="Johannesson H."/>
        </authorList>
    </citation>
    <scope>NUCLEOTIDE SEQUENCE</scope>
    <source>
        <strain evidence="9">CBS 118394</strain>
    </source>
</reference>
<evidence type="ECO:0000256" key="3">
    <source>
        <dbReference type="ARBA" id="ARBA00022617"/>
    </source>
</evidence>
<dbReference type="EMBL" id="JAUEDM010000001">
    <property type="protein sequence ID" value="KAK3329943.1"/>
    <property type="molecule type" value="Genomic_DNA"/>
</dbReference>
<keyword evidence="5 8" id="KW-0560">Oxidoreductase</keyword>
<dbReference type="SUPFAM" id="SSF48264">
    <property type="entry name" value="Cytochrome P450"/>
    <property type="match status" value="1"/>
</dbReference>
<keyword evidence="10" id="KW-1185">Reference proteome</keyword>
<dbReference type="InterPro" id="IPR002401">
    <property type="entry name" value="Cyt_P450_E_grp-I"/>
</dbReference>
<feature type="binding site" description="axial binding residue" evidence="7">
    <location>
        <position position="437"/>
    </location>
    <ligand>
        <name>heme</name>
        <dbReference type="ChEBI" id="CHEBI:30413"/>
    </ligand>
    <ligandPart>
        <name>Fe</name>
        <dbReference type="ChEBI" id="CHEBI:18248"/>
    </ligandPart>
</feature>
<dbReference type="PRINTS" id="PR00385">
    <property type="entry name" value="P450"/>
</dbReference>
<evidence type="ECO:0000313" key="10">
    <source>
        <dbReference type="Proteomes" id="UP001283341"/>
    </source>
</evidence>
<dbReference type="PANTHER" id="PTHR24305">
    <property type="entry name" value="CYTOCHROME P450"/>
    <property type="match status" value="1"/>
</dbReference>
<comment type="similarity">
    <text evidence="2 8">Belongs to the cytochrome P450 family.</text>
</comment>
<evidence type="ECO:0000256" key="1">
    <source>
        <dbReference type="ARBA" id="ARBA00001971"/>
    </source>
</evidence>
<dbReference type="InterPro" id="IPR036396">
    <property type="entry name" value="Cyt_P450_sf"/>
</dbReference>
<sequence length="503" mass="56406">MAFFYPIAVASAFLILTILGTLITGRRGPLSHLPGPWYSKYTSLISKYHWLRGHQPAYVHRLHQQYGPVVRVAPDFADLCDISAKQTIYSTKEVYLKTSFYSDLTNRQDRNVFATQNIEAHRRHRRLLQGPMSETSLKVLEPIVRSRIDLAIARMVEAVRTKGFVDVYHWTLLMTTDVIGELTFGESFRTLEAGTQSQYITDLQSIGRAGSIGVAFPGLLPFVAKFPFLRVIPAANKTAMAVRRLTTYGQESMARYHRLVSSDKLVQPTVFTKVFKAEADETLTLDEITHNARAYLIGGSDTTAHTLTYLLWCVCKHSNVRDRLVKEIRTNLPAEFSDADTPADRLPYLHCVIEETLRLYSAAPGGLPRQVPAQGAYLGCYWFPGGVTVTCQAYSLHRDPTIFTNPDAFEPDRWAEGRVTKRMKDAFMAWGGGARMCIGLHLARMELRQTAALFFRNFPDARVSTAEGMSDADMEPSIHFLLSPKGQRCCIEGSLPPAEGISQ</sequence>
<gene>
    <name evidence="9" type="ORF">B0H66DRAFT_41951</name>
</gene>
<comment type="cofactor">
    <cofactor evidence="1 7">
        <name>heme</name>
        <dbReference type="ChEBI" id="CHEBI:30413"/>
    </cofactor>
</comment>
<protein>
    <submittedName>
        <fullName evidence="9">Cytochrome P450</fullName>
    </submittedName>
</protein>